<evidence type="ECO:0000256" key="1">
    <source>
        <dbReference type="ARBA" id="ARBA00022857"/>
    </source>
</evidence>
<evidence type="ECO:0000313" key="2">
    <source>
        <dbReference type="EMBL" id="GFF14933.1"/>
    </source>
</evidence>
<dbReference type="FunFam" id="3.20.20.70:FF:000138">
    <property type="entry name" value="NADPH dehydrogenase 1"/>
    <property type="match status" value="1"/>
</dbReference>
<dbReference type="Gene3D" id="3.20.20.70">
    <property type="entry name" value="Aldolase class I"/>
    <property type="match status" value="1"/>
</dbReference>
<sequence length="367" mass="40633">MSSSKLFEPLRVGQVELQHRVVMAPLTRFRNTEDNLPLPIVTKYYEQRASVPGTLLIAEANQISPAAAGMPHGPAIWNEAHVQAWKKVTDAVHAKGSHIYCQLIALGRAAHGPTLQKYGDYEVSAPSPIPMEKDGVPPKELTEAQIQGFIADFAQAGKNAIAAGFDGVEVHGANGYLVDQFTQDVTNQRTDGWGGSVANRARFAIEVARALVDAVGADRVAFRLSPWNTWQGMKMADPVPQFSYLVEKLKELKLAYLHLVESRVINNIDCEKGEGLEFLLDIWGKTSPVLVAGGYTPENCREVDEQYKNNDVAVVFGRHFISNPDLPFRIKNSIALQKYDRDTFYTPIQEEGYLDYPFSPEFTAAQA</sequence>
<dbReference type="AlphaFoldDB" id="A0A5M3YNN1"/>
<protein>
    <submittedName>
        <fullName evidence="2">NADH:flavin oxidoreductase/NADH oxidase family protein</fullName>
    </submittedName>
</protein>
<dbReference type="VEuPathDB" id="FungiDB:ATEG_09073"/>
<dbReference type="SUPFAM" id="SSF51395">
    <property type="entry name" value="FMN-linked oxidoreductases"/>
    <property type="match status" value="1"/>
</dbReference>
<organism evidence="2 3">
    <name type="scientific">Aspergillus terreus</name>
    <dbReference type="NCBI Taxonomy" id="33178"/>
    <lineage>
        <taxon>Eukaryota</taxon>
        <taxon>Fungi</taxon>
        <taxon>Dikarya</taxon>
        <taxon>Ascomycota</taxon>
        <taxon>Pezizomycotina</taxon>
        <taxon>Eurotiomycetes</taxon>
        <taxon>Eurotiomycetidae</taxon>
        <taxon>Eurotiales</taxon>
        <taxon>Aspergillaceae</taxon>
        <taxon>Aspergillus</taxon>
        <taxon>Aspergillus subgen. Circumdati</taxon>
    </lineage>
</organism>
<dbReference type="GO" id="GO:0003959">
    <property type="term" value="F:NADPH dehydrogenase activity"/>
    <property type="evidence" value="ECO:0007669"/>
    <property type="project" value="TreeGrafter"/>
</dbReference>
<keyword evidence="3" id="KW-1185">Reference proteome</keyword>
<dbReference type="OrthoDB" id="276546at2759"/>
<dbReference type="InterPro" id="IPR013785">
    <property type="entry name" value="Aldolase_TIM"/>
</dbReference>
<proteinExistence type="predicted"/>
<evidence type="ECO:0000313" key="3">
    <source>
        <dbReference type="Proteomes" id="UP000452235"/>
    </source>
</evidence>
<gene>
    <name evidence="2" type="ORF">ATEIFO6365_0004005100</name>
</gene>
<dbReference type="CDD" id="cd02933">
    <property type="entry name" value="OYE_like_FMN"/>
    <property type="match status" value="1"/>
</dbReference>
<dbReference type="PANTHER" id="PTHR22893:SF91">
    <property type="entry name" value="NADPH DEHYDROGENASE 2-RELATED"/>
    <property type="match status" value="1"/>
</dbReference>
<dbReference type="GO" id="GO:0010181">
    <property type="term" value="F:FMN binding"/>
    <property type="evidence" value="ECO:0007669"/>
    <property type="project" value="InterPro"/>
</dbReference>
<accession>A0A5M3YNN1</accession>
<dbReference type="PANTHER" id="PTHR22893">
    <property type="entry name" value="NADH OXIDOREDUCTASE-RELATED"/>
    <property type="match status" value="1"/>
</dbReference>
<name>A0A5M3YNN1_ASPTE</name>
<dbReference type="Proteomes" id="UP000452235">
    <property type="component" value="Unassembled WGS sequence"/>
</dbReference>
<dbReference type="EMBL" id="BLJY01000004">
    <property type="protein sequence ID" value="GFF14933.1"/>
    <property type="molecule type" value="Genomic_DNA"/>
</dbReference>
<dbReference type="InterPro" id="IPR045247">
    <property type="entry name" value="Oye-like"/>
</dbReference>
<reference evidence="2 3" key="1">
    <citation type="submission" date="2020-01" db="EMBL/GenBank/DDBJ databases">
        <title>Aspergillus terreus IFO 6365 whole genome shotgun sequence.</title>
        <authorList>
            <person name="Kanamasa S."/>
            <person name="Takahashi H."/>
        </authorList>
    </citation>
    <scope>NUCLEOTIDE SEQUENCE [LARGE SCALE GENOMIC DNA]</scope>
    <source>
        <strain evidence="2 3">IFO 6365</strain>
    </source>
</reference>
<keyword evidence="1" id="KW-0521">NADP</keyword>
<dbReference type="Pfam" id="PF00724">
    <property type="entry name" value="Oxidored_FMN"/>
    <property type="match status" value="1"/>
</dbReference>
<dbReference type="OMA" id="YMANAVN"/>
<dbReference type="InterPro" id="IPR001155">
    <property type="entry name" value="OxRdtase_FMN_N"/>
</dbReference>
<comment type="caution">
    <text evidence="2">The sequence shown here is derived from an EMBL/GenBank/DDBJ whole genome shotgun (WGS) entry which is preliminary data.</text>
</comment>